<dbReference type="InterPro" id="IPR025745">
    <property type="entry name" value="Mrr-like_N_dom"/>
</dbReference>
<gene>
    <name evidence="4" type="ORF">BJ983_001541</name>
</gene>
<accession>A0A7Y9J583</accession>
<evidence type="ECO:0000313" key="4">
    <source>
        <dbReference type="EMBL" id="NYD35439.1"/>
    </source>
</evidence>
<dbReference type="AlphaFoldDB" id="A0A7Y9J583"/>
<protein>
    <submittedName>
        <fullName evidence="4">Restriction system protein</fullName>
    </submittedName>
</protein>
<dbReference type="Pfam" id="PF04471">
    <property type="entry name" value="Mrr_cat"/>
    <property type="match status" value="1"/>
</dbReference>
<proteinExistence type="predicted"/>
<dbReference type="EMBL" id="JACCBN010000001">
    <property type="protein sequence ID" value="NYD35439.1"/>
    <property type="molecule type" value="Genomic_DNA"/>
</dbReference>
<feature type="domain" description="Restriction system protein Mrr-like N-terminal" evidence="3">
    <location>
        <begin position="2"/>
        <end position="59"/>
    </location>
</feature>
<dbReference type="Gene3D" id="3.40.1350.10">
    <property type="match status" value="1"/>
</dbReference>
<dbReference type="PANTHER" id="PTHR30015:SF7">
    <property type="entry name" value="TYPE IV METHYL-DIRECTED RESTRICTION ENZYME ECOKMRR"/>
    <property type="match status" value="1"/>
</dbReference>
<dbReference type="InterPro" id="IPR011335">
    <property type="entry name" value="Restrct_endonuc-II-like"/>
</dbReference>
<comment type="caution">
    <text evidence="4">The sequence shown here is derived from an EMBL/GenBank/DDBJ whole genome shotgun (WGS) entry which is preliminary data.</text>
</comment>
<feature type="region of interest" description="Disordered" evidence="1">
    <location>
        <begin position="1"/>
        <end position="22"/>
    </location>
</feature>
<evidence type="ECO:0000313" key="5">
    <source>
        <dbReference type="Proteomes" id="UP000535890"/>
    </source>
</evidence>
<dbReference type="GO" id="GO:0015666">
    <property type="term" value="F:restriction endodeoxyribonuclease activity"/>
    <property type="evidence" value="ECO:0007669"/>
    <property type="project" value="TreeGrafter"/>
</dbReference>
<organism evidence="4 5">
    <name type="scientific">Actinomycetospora corticicola</name>
    <dbReference type="NCBI Taxonomy" id="663602"/>
    <lineage>
        <taxon>Bacteria</taxon>
        <taxon>Bacillati</taxon>
        <taxon>Actinomycetota</taxon>
        <taxon>Actinomycetes</taxon>
        <taxon>Pseudonocardiales</taxon>
        <taxon>Pseudonocardiaceae</taxon>
        <taxon>Actinomycetospora</taxon>
    </lineage>
</organism>
<reference evidence="4 5" key="1">
    <citation type="submission" date="2020-07" db="EMBL/GenBank/DDBJ databases">
        <title>Sequencing the genomes of 1000 actinobacteria strains.</title>
        <authorList>
            <person name="Klenk H.-P."/>
        </authorList>
    </citation>
    <scope>NUCLEOTIDE SEQUENCE [LARGE SCALE GENOMIC DNA]</scope>
    <source>
        <strain evidence="4 5">DSM 45772</strain>
    </source>
</reference>
<dbReference type="InterPro" id="IPR052906">
    <property type="entry name" value="Type_IV_Methyl-Rstrct_Enzyme"/>
</dbReference>
<dbReference type="InterPro" id="IPR011856">
    <property type="entry name" value="tRNA_endonuc-like_dom_sf"/>
</dbReference>
<evidence type="ECO:0000259" key="3">
    <source>
        <dbReference type="Pfam" id="PF14338"/>
    </source>
</evidence>
<dbReference type="GO" id="GO:0003677">
    <property type="term" value="F:DNA binding"/>
    <property type="evidence" value="ECO:0007669"/>
    <property type="project" value="InterPro"/>
</dbReference>
<keyword evidence="5" id="KW-1185">Reference proteome</keyword>
<feature type="domain" description="Restriction endonuclease type IV Mrr" evidence="2">
    <location>
        <begin position="138"/>
        <end position="254"/>
    </location>
</feature>
<dbReference type="SUPFAM" id="SSF52980">
    <property type="entry name" value="Restriction endonuclease-like"/>
    <property type="match status" value="1"/>
</dbReference>
<evidence type="ECO:0000259" key="2">
    <source>
        <dbReference type="Pfam" id="PF04471"/>
    </source>
</evidence>
<feature type="region of interest" description="Disordered" evidence="1">
    <location>
        <begin position="83"/>
        <end position="107"/>
    </location>
</feature>
<dbReference type="Pfam" id="PF14338">
    <property type="entry name" value="Mrr_N"/>
    <property type="match status" value="1"/>
</dbReference>
<dbReference type="GO" id="GO:0009307">
    <property type="term" value="P:DNA restriction-modification system"/>
    <property type="evidence" value="ECO:0007669"/>
    <property type="project" value="InterPro"/>
</dbReference>
<dbReference type="RefSeq" id="WP_179793275.1">
    <property type="nucleotide sequence ID" value="NZ_BAABHP010000004.1"/>
</dbReference>
<name>A0A7Y9J583_9PSEU</name>
<evidence type="ECO:0000256" key="1">
    <source>
        <dbReference type="SAM" id="MobiDB-lite"/>
    </source>
</evidence>
<sequence>MADAADLSPEQRQETTSSGDERYRGRIGFAVLELRRADAVERPRRGSYVITEQGRELLRHHASGLGQRELLELPVYRQRLNDERGARGQSSRSHHEVLPLDTLDGPPEVAPKEQIADGVERLHGDVAHELLERLRSSGPDLLEHAVVDLLVTMGYGRRGERPRITGSGDGGLDGVIDQDPLGLGRIYVQAKRYAADNVVGRPAIQGFVGALHGQQANQGVFITTSSFSREAGDYAQHVNAAVVLVDGKRLTDLMIQYRVGVQIEQTYTVVKVDEDYFEL</sequence>
<dbReference type="InterPro" id="IPR007560">
    <property type="entry name" value="Restrct_endonuc_IV_Mrr"/>
</dbReference>
<dbReference type="Proteomes" id="UP000535890">
    <property type="component" value="Unassembled WGS sequence"/>
</dbReference>
<dbReference type="PANTHER" id="PTHR30015">
    <property type="entry name" value="MRR RESTRICTION SYSTEM PROTEIN"/>
    <property type="match status" value="1"/>
</dbReference>
<feature type="compositionally biased region" description="Basic and acidic residues" evidence="1">
    <location>
        <begin position="9"/>
        <end position="22"/>
    </location>
</feature>